<feature type="transmembrane region" description="Helical" evidence="6">
    <location>
        <begin position="139"/>
        <end position="159"/>
    </location>
</feature>
<sequence length="428" mass="46871">MGQKPTKIRWVLGFFLFVLGFVAYMDRVNLSVAGPMIMKEFGFDKVRFGMVQTLFFFGYAIMQIPGGMIAEYFGARKAMTLAISWWSAFTLFTATSSNFLTFGIVRALFGVGEGPLYPGGSVLVRNWFNEKERGTANSFILAGSFVGPVLAPAITVAVITTFGWKAIFYIFGGIGILVALGWWLIARDHPKDHPLVNQAELAIIMEGKNASEPAKKEMAPWRNFIGSVQFWAIGIQYFVADYIMYVYLSWLPIYLMEAQKFSLKEMGVAAAFPWLALAITTLSSGYFSDRLIAKGVAVNRIRTSFGAIGLVISSITLYLAAGSSNPITTVIWLTLSLGALGFTFSSSWASCNDLGQKFTGTISGWMNLCGNLGGVVAPTLTAIIAVRYGWQWAISATAFIGILGVCAWFFVRPDRPLVVTPSQKSRVA</sequence>
<evidence type="ECO:0000313" key="8">
    <source>
        <dbReference type="EMBL" id="OLN32894.1"/>
    </source>
</evidence>
<dbReference type="InterPro" id="IPR011701">
    <property type="entry name" value="MFS"/>
</dbReference>
<reference evidence="8 9" key="1">
    <citation type="submission" date="2016-09" db="EMBL/GenBank/DDBJ databases">
        <title>Complete genome of Desulfosporosinus sp. OL.</title>
        <authorList>
            <person name="Mardanov A."/>
            <person name="Beletsky A."/>
            <person name="Panova A."/>
            <person name="Karnachuk O."/>
            <person name="Ravin N."/>
        </authorList>
    </citation>
    <scope>NUCLEOTIDE SEQUENCE [LARGE SCALE GENOMIC DNA]</scope>
    <source>
        <strain evidence="8 9">OL</strain>
    </source>
</reference>
<dbReference type="CDD" id="cd17319">
    <property type="entry name" value="MFS_ExuT_GudP_like"/>
    <property type="match status" value="1"/>
</dbReference>
<keyword evidence="4 6" id="KW-1133">Transmembrane helix</keyword>
<feature type="domain" description="Major facilitator superfamily (MFS) profile" evidence="7">
    <location>
        <begin position="12"/>
        <end position="416"/>
    </location>
</feature>
<dbReference type="PROSITE" id="PS50850">
    <property type="entry name" value="MFS"/>
    <property type="match status" value="1"/>
</dbReference>
<dbReference type="Gene3D" id="1.20.1250.20">
    <property type="entry name" value="MFS general substrate transporter like domains"/>
    <property type="match status" value="2"/>
</dbReference>
<evidence type="ECO:0000256" key="5">
    <source>
        <dbReference type="ARBA" id="ARBA00023136"/>
    </source>
</evidence>
<feature type="transmembrane region" description="Helical" evidence="6">
    <location>
        <begin position="365"/>
        <end position="385"/>
    </location>
</feature>
<feature type="transmembrane region" description="Helical" evidence="6">
    <location>
        <begin position="300"/>
        <end position="320"/>
    </location>
</feature>
<dbReference type="InterPro" id="IPR020846">
    <property type="entry name" value="MFS_dom"/>
</dbReference>
<dbReference type="Proteomes" id="UP000186102">
    <property type="component" value="Unassembled WGS sequence"/>
</dbReference>
<comment type="subcellular location">
    <subcellularLocation>
        <location evidence="1">Cell membrane</location>
        <topology evidence="1">Multi-pass membrane protein</topology>
    </subcellularLocation>
</comment>
<gene>
    <name evidence="8" type="ORF">DSOL_1340</name>
</gene>
<dbReference type="InterPro" id="IPR050382">
    <property type="entry name" value="MFS_Na/Anion_cotransporter"/>
</dbReference>
<evidence type="ECO:0000259" key="7">
    <source>
        <dbReference type="PROSITE" id="PS50850"/>
    </source>
</evidence>
<feature type="transmembrane region" description="Helical" evidence="6">
    <location>
        <begin position="85"/>
        <end position="109"/>
    </location>
</feature>
<feature type="transmembrane region" description="Helical" evidence="6">
    <location>
        <begin position="166"/>
        <end position="185"/>
    </location>
</feature>
<evidence type="ECO:0000256" key="1">
    <source>
        <dbReference type="ARBA" id="ARBA00004651"/>
    </source>
</evidence>
<dbReference type="GO" id="GO:0005886">
    <property type="term" value="C:plasma membrane"/>
    <property type="evidence" value="ECO:0007669"/>
    <property type="project" value="UniProtKB-SubCell"/>
</dbReference>
<feature type="transmembrane region" description="Helical" evidence="6">
    <location>
        <begin position="49"/>
        <end position="73"/>
    </location>
</feature>
<dbReference type="PANTHER" id="PTHR11662">
    <property type="entry name" value="SOLUTE CARRIER FAMILY 17"/>
    <property type="match status" value="1"/>
</dbReference>
<feature type="transmembrane region" description="Helical" evidence="6">
    <location>
        <begin position="230"/>
        <end position="255"/>
    </location>
</feature>
<feature type="transmembrane region" description="Helical" evidence="6">
    <location>
        <begin position="392"/>
        <end position="411"/>
    </location>
</feature>
<keyword evidence="5 6" id="KW-0472">Membrane</keyword>
<evidence type="ECO:0000256" key="3">
    <source>
        <dbReference type="ARBA" id="ARBA00022692"/>
    </source>
</evidence>
<dbReference type="EMBL" id="MLBF01000006">
    <property type="protein sequence ID" value="OLN32894.1"/>
    <property type="molecule type" value="Genomic_DNA"/>
</dbReference>
<feature type="transmembrane region" description="Helical" evidence="6">
    <location>
        <begin position="327"/>
        <end position="345"/>
    </location>
</feature>
<dbReference type="AlphaFoldDB" id="A0A1Q8QZW6"/>
<accession>A0A1Q8QZW6</accession>
<evidence type="ECO:0000256" key="2">
    <source>
        <dbReference type="ARBA" id="ARBA00022448"/>
    </source>
</evidence>
<proteinExistence type="predicted"/>
<organism evidence="8 9">
    <name type="scientific">Desulfosporosinus metallidurans</name>
    <dbReference type="NCBI Taxonomy" id="1888891"/>
    <lineage>
        <taxon>Bacteria</taxon>
        <taxon>Bacillati</taxon>
        <taxon>Bacillota</taxon>
        <taxon>Clostridia</taxon>
        <taxon>Eubacteriales</taxon>
        <taxon>Desulfitobacteriaceae</taxon>
        <taxon>Desulfosporosinus</taxon>
    </lineage>
</organism>
<dbReference type="PANTHER" id="PTHR11662:SF399">
    <property type="entry name" value="FI19708P1-RELATED"/>
    <property type="match status" value="1"/>
</dbReference>
<name>A0A1Q8QZW6_9FIRM</name>
<feature type="transmembrane region" description="Helical" evidence="6">
    <location>
        <begin position="267"/>
        <end position="288"/>
    </location>
</feature>
<keyword evidence="9" id="KW-1185">Reference proteome</keyword>
<protein>
    <submittedName>
        <fullName evidence="8">Glucarate transporter</fullName>
    </submittedName>
</protein>
<dbReference type="SUPFAM" id="SSF103473">
    <property type="entry name" value="MFS general substrate transporter"/>
    <property type="match status" value="1"/>
</dbReference>
<dbReference type="OrthoDB" id="6360at2"/>
<evidence type="ECO:0000256" key="6">
    <source>
        <dbReference type="SAM" id="Phobius"/>
    </source>
</evidence>
<keyword evidence="2" id="KW-0813">Transport</keyword>
<evidence type="ECO:0000256" key="4">
    <source>
        <dbReference type="ARBA" id="ARBA00022989"/>
    </source>
</evidence>
<dbReference type="Pfam" id="PF07690">
    <property type="entry name" value="MFS_1"/>
    <property type="match status" value="1"/>
</dbReference>
<evidence type="ECO:0000313" key="9">
    <source>
        <dbReference type="Proteomes" id="UP000186102"/>
    </source>
</evidence>
<dbReference type="STRING" id="1888891.DSOL_1340"/>
<dbReference type="InterPro" id="IPR036259">
    <property type="entry name" value="MFS_trans_sf"/>
</dbReference>
<dbReference type="GO" id="GO:0022857">
    <property type="term" value="F:transmembrane transporter activity"/>
    <property type="evidence" value="ECO:0007669"/>
    <property type="project" value="InterPro"/>
</dbReference>
<dbReference type="RefSeq" id="WP_075364069.1">
    <property type="nucleotide sequence ID" value="NZ_MLBF01000006.1"/>
</dbReference>
<comment type="caution">
    <text evidence="8">The sequence shown here is derived from an EMBL/GenBank/DDBJ whole genome shotgun (WGS) entry which is preliminary data.</text>
</comment>
<keyword evidence="3 6" id="KW-0812">Transmembrane</keyword>